<comment type="caution">
    <text evidence="2">The sequence shown here is derived from an EMBL/GenBank/DDBJ whole genome shotgun (WGS) entry which is preliminary data.</text>
</comment>
<feature type="region of interest" description="Disordered" evidence="1">
    <location>
        <begin position="1"/>
        <end position="26"/>
    </location>
</feature>
<keyword evidence="3" id="KW-1185">Reference proteome</keyword>
<evidence type="ECO:0000313" key="2">
    <source>
        <dbReference type="EMBL" id="OEJ20931.1"/>
    </source>
</evidence>
<dbReference type="AlphaFoldDB" id="A0A1E5NXF7"/>
<protein>
    <submittedName>
        <fullName evidence="2">Uncharacterized protein</fullName>
    </submittedName>
</protein>
<feature type="region of interest" description="Disordered" evidence="1">
    <location>
        <begin position="88"/>
        <end position="114"/>
    </location>
</feature>
<organism evidence="2 3">
    <name type="scientific">Streptomyces subrutilus</name>
    <dbReference type="NCBI Taxonomy" id="36818"/>
    <lineage>
        <taxon>Bacteria</taxon>
        <taxon>Bacillati</taxon>
        <taxon>Actinomycetota</taxon>
        <taxon>Actinomycetes</taxon>
        <taxon>Kitasatosporales</taxon>
        <taxon>Streptomycetaceae</taxon>
        <taxon>Streptomyces</taxon>
    </lineage>
</organism>
<accession>A0A1E5NXF7</accession>
<sequence length="114" mass="12255">MGIMAGTGNKRMLTNRETSYDPASGKDWRITVNLPPVVAEELMPKLREIHPRLAAAGLIGAVIEHLVLRGDQPLDWATAAEMVKKEIEGAAARPPETAEGKPLPRGVRHGGIST</sequence>
<gene>
    <name evidence="2" type="ORF">BGK67_35440</name>
</gene>
<name>A0A1E5NXF7_9ACTN</name>
<proteinExistence type="predicted"/>
<geneLocation type="plasmid" evidence="3">
    <name>pacmp2</name>
</geneLocation>
<evidence type="ECO:0000313" key="3">
    <source>
        <dbReference type="Proteomes" id="UP000095705"/>
    </source>
</evidence>
<dbReference type="EMBL" id="MEHK01000006">
    <property type="protein sequence ID" value="OEJ20931.1"/>
    <property type="molecule type" value="Genomic_DNA"/>
</dbReference>
<evidence type="ECO:0000256" key="1">
    <source>
        <dbReference type="SAM" id="MobiDB-lite"/>
    </source>
</evidence>
<reference evidence="2 3" key="1">
    <citation type="submission" date="2016-08" db="EMBL/GenBank/DDBJ databases">
        <title>The complete genome of Streptomyces subrutilus 10-1-1.</title>
        <authorList>
            <person name="Chen X."/>
        </authorList>
    </citation>
    <scope>NUCLEOTIDE SEQUENCE [LARGE SCALE GENOMIC DNA]</scope>
    <source>
        <strain evidence="2 3">10-1-1</strain>
        <plasmid evidence="3">pacmp2</plasmid>
    </source>
</reference>
<keyword evidence="2" id="KW-0614">Plasmid</keyword>
<dbReference type="Proteomes" id="UP000095705">
    <property type="component" value="Plasmid pACMP2"/>
</dbReference>